<reference evidence="11 12" key="1">
    <citation type="submission" date="2023-11" db="EMBL/GenBank/DDBJ databases">
        <title>Analysis of the Genomes of Mucilaginibacter gossypii cycad 4 and M. sabulilitoris SNA2: microbes with the potential for plant growth promotion.</title>
        <authorList>
            <person name="Hirsch A.M."/>
            <person name="Humm E."/>
            <person name="Rubbi M."/>
            <person name="Del Vecchio G."/>
            <person name="Ha S.M."/>
            <person name="Pellegrini M."/>
            <person name="Gunsalus R.P."/>
        </authorList>
    </citation>
    <scope>NUCLEOTIDE SEQUENCE [LARGE SCALE GENOMIC DNA]</scope>
    <source>
        <strain evidence="11 12">SNA2</strain>
    </source>
</reference>
<dbReference type="EMBL" id="CP139558">
    <property type="protein sequence ID" value="WPU92527.1"/>
    <property type="molecule type" value="Genomic_DNA"/>
</dbReference>
<feature type="transmembrane region" description="Helical" evidence="10">
    <location>
        <begin position="35"/>
        <end position="57"/>
    </location>
</feature>
<dbReference type="InterPro" id="IPR000462">
    <property type="entry name" value="CDP-OH_P_trans"/>
</dbReference>
<keyword evidence="9" id="KW-1208">Phospholipid metabolism</keyword>
<keyword evidence="4 10" id="KW-0812">Transmembrane</keyword>
<dbReference type="RefSeq" id="WP_321561688.1">
    <property type="nucleotide sequence ID" value="NZ_CP139558.1"/>
</dbReference>
<evidence type="ECO:0000256" key="5">
    <source>
        <dbReference type="ARBA" id="ARBA00022989"/>
    </source>
</evidence>
<comment type="similarity">
    <text evidence="2">Belongs to the CDP-alcohol phosphatidyltransferase class-I family.</text>
</comment>
<evidence type="ECO:0000256" key="9">
    <source>
        <dbReference type="ARBA" id="ARBA00023264"/>
    </source>
</evidence>
<evidence type="ECO:0000313" key="11">
    <source>
        <dbReference type="EMBL" id="WPU92527.1"/>
    </source>
</evidence>
<evidence type="ECO:0000256" key="3">
    <source>
        <dbReference type="ARBA" id="ARBA00022516"/>
    </source>
</evidence>
<sequence length="240" mass="27173">MKKRVKKHLPNAITCANLFSGCIGIVFAFQDNLLVASYAIFLAAIFDFFDGFASRVLNSYSFIGKDLDSLADMVSFGFLPSAILYELFLKAPQIEHVSNYLCYLAFSITVFSALRLAKFNNDTRQSDSFIGLPTPANAIFIASLPLIIQQYEVLDKYILNPYVLTVLILVMCTLLVSELPLMSLKFKNRDFNKNIFRYLLLLFSAILILFFKFVAVPVVIFIYITLSLIQFKFTNDKVPG</sequence>
<dbReference type="Pfam" id="PF01066">
    <property type="entry name" value="CDP-OH_P_transf"/>
    <property type="match status" value="1"/>
</dbReference>
<evidence type="ECO:0000256" key="6">
    <source>
        <dbReference type="ARBA" id="ARBA00023098"/>
    </source>
</evidence>
<evidence type="ECO:0000313" key="12">
    <source>
        <dbReference type="Proteomes" id="UP001324380"/>
    </source>
</evidence>
<accession>A0ABZ0TJC3</accession>
<name>A0ABZ0TJC3_9SPHI</name>
<keyword evidence="7 10" id="KW-0472">Membrane</keyword>
<evidence type="ECO:0000256" key="7">
    <source>
        <dbReference type="ARBA" id="ARBA00023136"/>
    </source>
</evidence>
<evidence type="ECO:0000256" key="1">
    <source>
        <dbReference type="ARBA" id="ARBA00004141"/>
    </source>
</evidence>
<feature type="transmembrane region" description="Helical" evidence="10">
    <location>
        <begin position="12"/>
        <end position="29"/>
    </location>
</feature>
<protein>
    <submittedName>
        <fullName evidence="11">CDP-alcohol phosphatidyltransferase family protein</fullName>
    </submittedName>
</protein>
<dbReference type="InterPro" id="IPR050324">
    <property type="entry name" value="CDP-alcohol_PTase-I"/>
</dbReference>
<feature type="transmembrane region" description="Helical" evidence="10">
    <location>
        <begin position="100"/>
        <end position="117"/>
    </location>
</feature>
<feature type="transmembrane region" description="Helical" evidence="10">
    <location>
        <begin position="198"/>
        <end position="224"/>
    </location>
</feature>
<evidence type="ECO:0000256" key="4">
    <source>
        <dbReference type="ARBA" id="ARBA00022692"/>
    </source>
</evidence>
<dbReference type="PANTHER" id="PTHR14269">
    <property type="entry name" value="CDP-DIACYLGLYCEROL--GLYCEROL-3-PHOSPHATE 3-PHOSPHATIDYLTRANSFERASE-RELATED"/>
    <property type="match status" value="1"/>
</dbReference>
<comment type="subcellular location">
    <subcellularLocation>
        <location evidence="1">Membrane</location>
        <topology evidence="1">Multi-pass membrane protein</topology>
    </subcellularLocation>
</comment>
<evidence type="ECO:0000256" key="10">
    <source>
        <dbReference type="SAM" id="Phobius"/>
    </source>
</evidence>
<evidence type="ECO:0000256" key="2">
    <source>
        <dbReference type="ARBA" id="ARBA00010441"/>
    </source>
</evidence>
<organism evidence="11 12">
    <name type="scientific">Mucilaginibacter sabulilitoris</name>
    <dbReference type="NCBI Taxonomy" id="1173583"/>
    <lineage>
        <taxon>Bacteria</taxon>
        <taxon>Pseudomonadati</taxon>
        <taxon>Bacteroidota</taxon>
        <taxon>Sphingobacteriia</taxon>
        <taxon>Sphingobacteriales</taxon>
        <taxon>Sphingobacteriaceae</taxon>
        <taxon>Mucilaginibacter</taxon>
    </lineage>
</organism>
<keyword evidence="8" id="KW-0594">Phospholipid biosynthesis</keyword>
<keyword evidence="3" id="KW-0444">Lipid biosynthesis</keyword>
<keyword evidence="5 10" id="KW-1133">Transmembrane helix</keyword>
<dbReference type="PROSITE" id="PS51257">
    <property type="entry name" value="PROKAR_LIPOPROTEIN"/>
    <property type="match status" value="1"/>
</dbReference>
<feature type="transmembrane region" description="Helical" evidence="10">
    <location>
        <begin position="129"/>
        <end position="151"/>
    </location>
</feature>
<dbReference type="InterPro" id="IPR043130">
    <property type="entry name" value="CDP-OH_PTrfase_TM_dom"/>
</dbReference>
<proteinExistence type="inferred from homology"/>
<keyword evidence="6" id="KW-0443">Lipid metabolism</keyword>
<feature type="transmembrane region" description="Helical" evidence="10">
    <location>
        <begin position="157"/>
        <end position="177"/>
    </location>
</feature>
<keyword evidence="12" id="KW-1185">Reference proteome</keyword>
<gene>
    <name evidence="11" type="ORF">SNE25_24690</name>
</gene>
<dbReference type="Proteomes" id="UP001324380">
    <property type="component" value="Chromosome"/>
</dbReference>
<feature type="transmembrane region" description="Helical" evidence="10">
    <location>
        <begin position="69"/>
        <end position="88"/>
    </location>
</feature>
<dbReference type="Gene3D" id="1.20.120.1760">
    <property type="match status" value="1"/>
</dbReference>
<dbReference type="PANTHER" id="PTHR14269:SF61">
    <property type="entry name" value="CDP-DIACYLGLYCEROL--SERINE O-PHOSPHATIDYLTRANSFERASE"/>
    <property type="match status" value="1"/>
</dbReference>
<evidence type="ECO:0000256" key="8">
    <source>
        <dbReference type="ARBA" id="ARBA00023209"/>
    </source>
</evidence>